<keyword evidence="1" id="KW-0472">Membrane</keyword>
<dbReference type="RefSeq" id="XP_022584602.1">
    <property type="nucleotide sequence ID" value="XM_022728789.1"/>
</dbReference>
<proteinExistence type="predicted"/>
<name>A0A1L9SSA2_9EURO</name>
<keyword evidence="1" id="KW-1133">Transmembrane helix</keyword>
<dbReference type="PANTHER" id="PTHR33973">
    <property type="entry name" value="OS07G0153300 PROTEIN"/>
    <property type="match status" value="1"/>
</dbReference>
<dbReference type="Pfam" id="PF07103">
    <property type="entry name" value="DUF1365"/>
    <property type="match status" value="1"/>
</dbReference>
<evidence type="ECO:0000313" key="2">
    <source>
        <dbReference type="EMBL" id="OJJ50092.1"/>
    </source>
</evidence>
<organism evidence="2 3">
    <name type="scientific">Penicilliopsis zonata CBS 506.65</name>
    <dbReference type="NCBI Taxonomy" id="1073090"/>
    <lineage>
        <taxon>Eukaryota</taxon>
        <taxon>Fungi</taxon>
        <taxon>Dikarya</taxon>
        <taxon>Ascomycota</taxon>
        <taxon>Pezizomycotina</taxon>
        <taxon>Eurotiomycetes</taxon>
        <taxon>Eurotiomycetidae</taxon>
        <taxon>Eurotiales</taxon>
        <taxon>Aspergillaceae</taxon>
        <taxon>Penicilliopsis</taxon>
    </lineage>
</organism>
<dbReference type="Proteomes" id="UP000184188">
    <property type="component" value="Unassembled WGS sequence"/>
</dbReference>
<dbReference type="OrthoDB" id="3340520at2759"/>
<keyword evidence="1" id="KW-0812">Transmembrane</keyword>
<dbReference type="PANTHER" id="PTHR33973:SF4">
    <property type="entry name" value="OS07G0153300 PROTEIN"/>
    <property type="match status" value="1"/>
</dbReference>
<dbReference type="GeneID" id="34615253"/>
<feature type="transmembrane region" description="Helical" evidence="1">
    <location>
        <begin position="125"/>
        <end position="146"/>
    </location>
</feature>
<dbReference type="EMBL" id="KV878337">
    <property type="protein sequence ID" value="OJJ50092.1"/>
    <property type="molecule type" value="Genomic_DNA"/>
</dbReference>
<keyword evidence="3" id="KW-1185">Reference proteome</keyword>
<reference evidence="3" key="1">
    <citation type="journal article" date="2017" name="Genome Biol.">
        <title>Comparative genomics reveals high biological diversity and specific adaptations in the industrially and medically important fungal genus Aspergillus.</title>
        <authorList>
            <person name="de Vries R.P."/>
            <person name="Riley R."/>
            <person name="Wiebenga A."/>
            <person name="Aguilar-Osorio G."/>
            <person name="Amillis S."/>
            <person name="Uchima C.A."/>
            <person name="Anderluh G."/>
            <person name="Asadollahi M."/>
            <person name="Askin M."/>
            <person name="Barry K."/>
            <person name="Battaglia E."/>
            <person name="Bayram O."/>
            <person name="Benocci T."/>
            <person name="Braus-Stromeyer S.A."/>
            <person name="Caldana C."/>
            <person name="Canovas D."/>
            <person name="Cerqueira G.C."/>
            <person name="Chen F."/>
            <person name="Chen W."/>
            <person name="Choi C."/>
            <person name="Clum A."/>
            <person name="Dos Santos R.A."/>
            <person name="Damasio A.R."/>
            <person name="Diallinas G."/>
            <person name="Emri T."/>
            <person name="Fekete E."/>
            <person name="Flipphi M."/>
            <person name="Freyberg S."/>
            <person name="Gallo A."/>
            <person name="Gournas C."/>
            <person name="Habgood R."/>
            <person name="Hainaut M."/>
            <person name="Harispe M.L."/>
            <person name="Henrissat B."/>
            <person name="Hilden K.S."/>
            <person name="Hope R."/>
            <person name="Hossain A."/>
            <person name="Karabika E."/>
            <person name="Karaffa L."/>
            <person name="Karanyi Z."/>
            <person name="Krasevec N."/>
            <person name="Kuo A."/>
            <person name="Kusch H."/>
            <person name="LaButti K."/>
            <person name="Lagendijk E.L."/>
            <person name="Lapidus A."/>
            <person name="Levasseur A."/>
            <person name="Lindquist E."/>
            <person name="Lipzen A."/>
            <person name="Logrieco A.F."/>
            <person name="MacCabe A."/>
            <person name="Maekelae M.R."/>
            <person name="Malavazi I."/>
            <person name="Melin P."/>
            <person name="Meyer V."/>
            <person name="Mielnichuk N."/>
            <person name="Miskei M."/>
            <person name="Molnar A.P."/>
            <person name="Mule G."/>
            <person name="Ngan C.Y."/>
            <person name="Orejas M."/>
            <person name="Orosz E."/>
            <person name="Ouedraogo J.P."/>
            <person name="Overkamp K.M."/>
            <person name="Park H.-S."/>
            <person name="Perrone G."/>
            <person name="Piumi F."/>
            <person name="Punt P.J."/>
            <person name="Ram A.F."/>
            <person name="Ramon A."/>
            <person name="Rauscher S."/>
            <person name="Record E."/>
            <person name="Riano-Pachon D.M."/>
            <person name="Robert V."/>
            <person name="Roehrig J."/>
            <person name="Ruller R."/>
            <person name="Salamov A."/>
            <person name="Salih N.S."/>
            <person name="Samson R.A."/>
            <person name="Sandor E."/>
            <person name="Sanguinetti M."/>
            <person name="Schuetze T."/>
            <person name="Sepcic K."/>
            <person name="Shelest E."/>
            <person name="Sherlock G."/>
            <person name="Sophianopoulou V."/>
            <person name="Squina F.M."/>
            <person name="Sun H."/>
            <person name="Susca A."/>
            <person name="Todd R.B."/>
            <person name="Tsang A."/>
            <person name="Unkles S.E."/>
            <person name="van de Wiele N."/>
            <person name="van Rossen-Uffink D."/>
            <person name="Oliveira J.V."/>
            <person name="Vesth T.C."/>
            <person name="Visser J."/>
            <person name="Yu J.-H."/>
            <person name="Zhou M."/>
            <person name="Andersen M.R."/>
            <person name="Archer D.B."/>
            <person name="Baker S.E."/>
            <person name="Benoit I."/>
            <person name="Brakhage A.A."/>
            <person name="Braus G.H."/>
            <person name="Fischer R."/>
            <person name="Frisvad J.C."/>
            <person name="Goldman G.H."/>
            <person name="Houbraken J."/>
            <person name="Oakley B."/>
            <person name="Pocsi I."/>
            <person name="Scazzocchio C."/>
            <person name="Seiboth B."/>
            <person name="vanKuyk P.A."/>
            <person name="Wortman J."/>
            <person name="Dyer P.S."/>
            <person name="Grigoriev I.V."/>
        </authorList>
    </citation>
    <scope>NUCLEOTIDE SEQUENCE [LARGE SCALE GENOMIC DNA]</scope>
    <source>
        <strain evidence="3">CBS 506.65</strain>
    </source>
</reference>
<feature type="transmembrane region" description="Helical" evidence="1">
    <location>
        <begin position="52"/>
        <end position="81"/>
    </location>
</feature>
<dbReference type="AlphaFoldDB" id="A0A1L9SSA2"/>
<gene>
    <name evidence="2" type="ORF">ASPZODRAFT_58681</name>
</gene>
<sequence length="422" mass="48007">MQLPLNDVDLAAVLSLCCIADYAFFALPSRILKCVELFILGNLFQLLPQISWAKVVGIFLTLATSLLVGVGTFRLLIAAYVNRNLILLSNDKDLQKGREFLGKPFFYPCRISHARTFDQKYRFSYSYFLVGVPIGISGTIGSLLSIDTVRPEKSDRKPLLSNWCLFTIDQRHYLDRGNHPGGLEGKLHSWLEARGEDPQQWPYAYMISVPNFLWSTRNPATWWFLYSSEKQLTAMVMEANNSFGERKPVFYRLDPLGEIIEHPDPSNKPSTVSGFADGNLISLRMSHSKSRHKSYQGHWDRDLYISPFEDVGGHMATTCVDPCGPKWGIPGDLQLSATFHDPEGRPKIITRIHSWDTPVDLLATNGLGLVKFILGWGWVGTLSMPRIMYQALRIWLRGNVILHERPQVIRSNIPRRESQLER</sequence>
<accession>A0A1L9SSA2</accession>
<dbReference type="InterPro" id="IPR010775">
    <property type="entry name" value="DUF1365"/>
</dbReference>
<evidence type="ECO:0000313" key="3">
    <source>
        <dbReference type="Proteomes" id="UP000184188"/>
    </source>
</evidence>
<protein>
    <submittedName>
        <fullName evidence="2">Uncharacterized protein</fullName>
    </submittedName>
</protein>
<dbReference type="VEuPathDB" id="FungiDB:ASPZODRAFT_58681"/>
<evidence type="ECO:0000256" key="1">
    <source>
        <dbReference type="SAM" id="Phobius"/>
    </source>
</evidence>
<dbReference type="STRING" id="1073090.A0A1L9SSA2"/>